<reference evidence="3" key="1">
    <citation type="journal article" date="2019" name="Int. J. Syst. Evol. Microbiol.">
        <title>The Global Catalogue of Microorganisms (GCM) 10K type strain sequencing project: providing services to taxonomists for standard genome sequencing and annotation.</title>
        <authorList>
            <consortium name="The Broad Institute Genomics Platform"/>
            <consortium name="The Broad Institute Genome Sequencing Center for Infectious Disease"/>
            <person name="Wu L."/>
            <person name="Ma J."/>
        </authorList>
    </citation>
    <scope>NUCLEOTIDE SEQUENCE [LARGE SCALE GENOMIC DNA]</scope>
    <source>
        <strain evidence="3">CGMCC 4.1434</strain>
    </source>
</reference>
<proteinExistence type="predicted"/>
<feature type="transmembrane region" description="Helical" evidence="1">
    <location>
        <begin position="31"/>
        <end position="50"/>
    </location>
</feature>
<evidence type="ECO:0000313" key="2">
    <source>
        <dbReference type="EMBL" id="MFC5591015.1"/>
    </source>
</evidence>
<feature type="transmembrane region" description="Helical" evidence="1">
    <location>
        <begin position="115"/>
        <end position="136"/>
    </location>
</feature>
<gene>
    <name evidence="2" type="ORF">ACFPRA_19225</name>
</gene>
<dbReference type="Pfam" id="PF06691">
    <property type="entry name" value="DUF1189"/>
    <property type="match status" value="1"/>
</dbReference>
<dbReference type="EMBL" id="JBHSNO010000015">
    <property type="protein sequence ID" value="MFC5591015.1"/>
    <property type="molecule type" value="Genomic_DNA"/>
</dbReference>
<accession>A0ABW0TQ25</accession>
<feature type="transmembrane region" description="Helical" evidence="1">
    <location>
        <begin position="142"/>
        <end position="162"/>
    </location>
</feature>
<protein>
    <submittedName>
        <fullName evidence="2">DUF1189 family protein</fullName>
    </submittedName>
</protein>
<keyword evidence="3" id="KW-1185">Reference proteome</keyword>
<sequence>MKFHQIFKAAFHEPKKMAAFRLLSIGKVFRYIFFFVALFTVISFIRYIALDTALFESTPELSEHGETVGWIIHPIAFILQLVISTFYIFVRVSIFAYAGILLLKIMKKRGEYRHMWRTSAIAMTVPILLTICLDFFPSWDTYSTWLTSGVHIAYIVAAAKYYPKLTK</sequence>
<evidence type="ECO:0000256" key="1">
    <source>
        <dbReference type="SAM" id="Phobius"/>
    </source>
</evidence>
<keyword evidence="1" id="KW-0472">Membrane</keyword>
<keyword evidence="1" id="KW-0812">Transmembrane</keyword>
<dbReference type="Proteomes" id="UP001596109">
    <property type="component" value="Unassembled WGS sequence"/>
</dbReference>
<feature type="transmembrane region" description="Helical" evidence="1">
    <location>
        <begin position="70"/>
        <end position="103"/>
    </location>
</feature>
<keyword evidence="1" id="KW-1133">Transmembrane helix</keyword>
<name>A0ABW0TQ25_9BACL</name>
<comment type="caution">
    <text evidence="2">The sequence shown here is derived from an EMBL/GenBank/DDBJ whole genome shotgun (WGS) entry which is preliminary data.</text>
</comment>
<organism evidence="2 3">
    <name type="scientific">Sporosarcina soli</name>
    <dbReference type="NCBI Taxonomy" id="334736"/>
    <lineage>
        <taxon>Bacteria</taxon>
        <taxon>Bacillati</taxon>
        <taxon>Bacillota</taxon>
        <taxon>Bacilli</taxon>
        <taxon>Bacillales</taxon>
        <taxon>Caryophanaceae</taxon>
        <taxon>Sporosarcina</taxon>
    </lineage>
</organism>
<dbReference type="RefSeq" id="WP_381438266.1">
    <property type="nucleotide sequence ID" value="NZ_JBHSNO010000015.1"/>
</dbReference>
<evidence type="ECO:0000313" key="3">
    <source>
        <dbReference type="Proteomes" id="UP001596109"/>
    </source>
</evidence>
<dbReference type="InterPro" id="IPR009574">
    <property type="entry name" value="DUF1189"/>
</dbReference>